<dbReference type="OrthoDB" id="3009231at2759"/>
<protein>
    <submittedName>
        <fullName evidence="1">Uncharacterized protein</fullName>
    </submittedName>
</protein>
<evidence type="ECO:0000313" key="1">
    <source>
        <dbReference type="EMBL" id="RUP47369.1"/>
    </source>
</evidence>
<gene>
    <name evidence="1" type="ORF">BC936DRAFT_145813</name>
</gene>
<comment type="caution">
    <text evidence="1">The sequence shown here is derived from an EMBL/GenBank/DDBJ whole genome shotgun (WGS) entry which is preliminary data.</text>
</comment>
<reference evidence="1 2" key="1">
    <citation type="journal article" date="2018" name="New Phytol.">
        <title>Phylogenomics of Endogonaceae and evolution of mycorrhizas within Mucoromycota.</title>
        <authorList>
            <person name="Chang Y."/>
            <person name="Desiro A."/>
            <person name="Na H."/>
            <person name="Sandor L."/>
            <person name="Lipzen A."/>
            <person name="Clum A."/>
            <person name="Barry K."/>
            <person name="Grigoriev I.V."/>
            <person name="Martin F.M."/>
            <person name="Stajich J.E."/>
            <person name="Smith M.E."/>
            <person name="Bonito G."/>
            <person name="Spatafora J.W."/>
        </authorList>
    </citation>
    <scope>NUCLEOTIDE SEQUENCE [LARGE SCALE GENOMIC DNA]</scope>
    <source>
        <strain evidence="1 2">GMNB39</strain>
    </source>
</reference>
<dbReference type="EMBL" id="RBNI01004614">
    <property type="protein sequence ID" value="RUP47369.1"/>
    <property type="molecule type" value="Genomic_DNA"/>
</dbReference>
<feature type="non-terminal residue" evidence="1">
    <location>
        <position position="1216"/>
    </location>
</feature>
<sequence length="1216" mass="139217">MSALLPENFKNKITTLSYKQRLKHSAELATTNKSNLNKVRELAKECLKLKLQQAKLEIKELQNIDSDSAHLSFTDTETGPTQAATDDDNDDWEMVVLGQTTNTAKKYSDHQPFEAIPNNLLPFSSKVGIILAQCIKEVDLLVEALFSPSQLLKPLVIKHITRLAPSDLLYKLITGATSRPLPSFTIGLLHQRCISLRRVDVLDRLAQSRWRGVVSVNNWIHGCTPAVVRDYLFSVVPIYPSHNTSEATTEDIAFNWLVKFHPLTLVDLFERDLATTGPPEPTGIRWEDAQRPAWYGGNEERQKVEEKVWSNRRAVWALWSARTRTNGGIKKWIAAKGVVGRMFDILEKWPLAKWDFESRPHVVFVLYDYFTLNLPLFVNHDFDRARNLILRDLSQHYTKSSFFNSIPWSESCLTFPQLMTVANDILGLIAQQPPPGDEYTDYRPHNFSEWTSLVFFSNLEKRKREQWLQLLCWTGDTIRQHWPDDADALTKFLRQAFEKMTACAEAMTSDEHNTQPRRKRFSRYHKMAEEILELLGPVWQDVVVKAKNYQDRASRYLPEHRKQEHRDIKELLPYANNIFETVVGFPDLGLRFHALAFSTLAPFVLTTHDANRMIEFGTFVMREMNMLFDTRALHRRCSVKQDEVDTICEQYLALARNHGVKLSSEPEFIQQVVLAGSERIGRMVVLQDVTILQWKSLVVKNHSLVQKLLCWTLPPAERAALVKAIVTEDPADETSVKLTKFISQIVLDALEPLRDLSDPTIQAEMQKSLATPNITSRLAAWRTLINCALLSQNGPALTWALTLLSGSRMANEPVMHRESILTPLLVPDEAASSTYSSNERSNNTIPFRPTVFQFYNTYATSLNFQEHARLWLTVFNGIINARDCPAITRTSLPAIVVNFQKFALRLLARHARDTAHPFFSLGLEIMWRIKVLEYGERKAGTEQALVTEIQVGILTNLMDSAKKWLSGLAYHREDRFGAQDEVMSDAKYLVGFAEALIAFFKKNVQDFANVGGKARVTQLSPLVNLALEDGTKLWESVPALTAVVERWIATLKDAACDEKGLLVWRRDDDQYDAPFNKTKQQFVAAMQRYNSKVAEIKKQEEGTPELHPLMEEFVALAIRSDRADEMVNWWRLWREVRQGATKEQVVTELLEISPSAIYLQFVVDYLVDYRQDLLSDYIASEQTFQDGIFYDHTIAQSNRGIEQKNRARSDSITRRP</sequence>
<dbReference type="Proteomes" id="UP000268093">
    <property type="component" value="Unassembled WGS sequence"/>
</dbReference>
<name>A0A433D941_9FUNG</name>
<evidence type="ECO:0000313" key="2">
    <source>
        <dbReference type="Proteomes" id="UP000268093"/>
    </source>
</evidence>
<accession>A0A433D941</accession>
<proteinExistence type="predicted"/>
<dbReference type="AlphaFoldDB" id="A0A433D941"/>
<keyword evidence="2" id="KW-1185">Reference proteome</keyword>
<organism evidence="1 2">
    <name type="scientific">Jimgerdemannia flammicorona</name>
    <dbReference type="NCBI Taxonomy" id="994334"/>
    <lineage>
        <taxon>Eukaryota</taxon>
        <taxon>Fungi</taxon>
        <taxon>Fungi incertae sedis</taxon>
        <taxon>Mucoromycota</taxon>
        <taxon>Mucoromycotina</taxon>
        <taxon>Endogonomycetes</taxon>
        <taxon>Endogonales</taxon>
        <taxon>Endogonaceae</taxon>
        <taxon>Jimgerdemannia</taxon>
    </lineage>
</organism>